<dbReference type="CDD" id="cd08192">
    <property type="entry name" value="MAR-like"/>
    <property type="match status" value="1"/>
</dbReference>
<keyword evidence="5" id="KW-1185">Reference proteome</keyword>
<dbReference type="EMBL" id="NCSJ02000187">
    <property type="protein sequence ID" value="RFU27853.1"/>
    <property type="molecule type" value="Genomic_DNA"/>
</dbReference>
<dbReference type="InterPro" id="IPR001670">
    <property type="entry name" value="ADH_Fe/GldA"/>
</dbReference>
<dbReference type="Gene3D" id="3.40.50.1970">
    <property type="match status" value="1"/>
</dbReference>
<dbReference type="OrthoDB" id="339764at2759"/>
<accession>A0A3E2H4A0</accession>
<dbReference type="OMA" id="GTRIGMQ"/>
<sequence length="424" mass="45931">MTSDFFSNGETYHPAFDDKDTPKLSYGLRFPEACAKHVKETFNASRVYIIVSKTLSQKTDALTRLKTALGDRVAGVRIGIGSHTPTTDVLEIIQEIHTKNLNIDCLVTLGAGSLTDGAKLVRFALANKAYTADDLDTLHGNEASNARFRGKDNIIKPTIPLIHIPTSLSGGEYQSLLGATDPTTHRKPGYFPGVDPELVIQDPELCLTTPEWVWLSTGIRSVDHCVETLCSLQSNEKGDTWARRGLARLIPGLLQSKSDPKDLFVRHECQLGVVEAMCAVSSGVPLGASHAIGHQLGPLGVGHGETSCILLPAVCKYNAAKGANVKQQNEVTELLLKDKVVLNILQKHDVDLSKVDLGAILHVVIAELGMPRSLDAVGVGKDKFNALAENSLTDHWIKTNAVPITEKSQVMEILEMASGEFVLY</sequence>
<feature type="domain" description="Fe-containing alcohol dehydrogenase-like C-terminal" evidence="3">
    <location>
        <begin position="216"/>
        <end position="417"/>
    </location>
</feature>
<feature type="domain" description="Alcohol dehydrogenase iron-type/glycerol dehydrogenase GldA" evidence="2">
    <location>
        <begin position="30"/>
        <end position="203"/>
    </location>
</feature>
<evidence type="ECO:0000259" key="2">
    <source>
        <dbReference type="Pfam" id="PF00465"/>
    </source>
</evidence>
<keyword evidence="1" id="KW-0560">Oxidoreductase</keyword>
<evidence type="ECO:0000256" key="1">
    <source>
        <dbReference type="ARBA" id="ARBA00023002"/>
    </source>
</evidence>
<dbReference type="Gene3D" id="1.20.1090.10">
    <property type="entry name" value="Dehydroquinate synthase-like - alpha domain"/>
    <property type="match status" value="1"/>
</dbReference>
<dbReference type="GO" id="GO:0004022">
    <property type="term" value="F:alcohol dehydrogenase (NAD+) activity"/>
    <property type="evidence" value="ECO:0007669"/>
    <property type="project" value="TreeGrafter"/>
</dbReference>
<dbReference type="PANTHER" id="PTHR11496">
    <property type="entry name" value="ALCOHOL DEHYDROGENASE"/>
    <property type="match status" value="1"/>
</dbReference>
<organism evidence="4 5">
    <name type="scientific">Scytalidium lignicola</name>
    <name type="common">Hyphomycete</name>
    <dbReference type="NCBI Taxonomy" id="5539"/>
    <lineage>
        <taxon>Eukaryota</taxon>
        <taxon>Fungi</taxon>
        <taxon>Dikarya</taxon>
        <taxon>Ascomycota</taxon>
        <taxon>Pezizomycotina</taxon>
        <taxon>Leotiomycetes</taxon>
        <taxon>Leotiomycetes incertae sedis</taxon>
        <taxon>Scytalidium</taxon>
    </lineage>
</organism>
<dbReference type="InterPro" id="IPR056798">
    <property type="entry name" value="ADH_Fe_C"/>
</dbReference>
<dbReference type="STRING" id="5539.A0A3E2H4A0"/>
<comment type="caution">
    <text evidence="4">The sequence shown here is derived from an EMBL/GenBank/DDBJ whole genome shotgun (WGS) entry which is preliminary data.</text>
</comment>
<protein>
    <submittedName>
        <fullName evidence="4">Uncharacterized protein</fullName>
    </submittedName>
</protein>
<feature type="non-terminal residue" evidence="4">
    <location>
        <position position="424"/>
    </location>
</feature>
<dbReference type="Proteomes" id="UP000258309">
    <property type="component" value="Unassembled WGS sequence"/>
</dbReference>
<dbReference type="Pfam" id="PF25137">
    <property type="entry name" value="ADH_Fe_C"/>
    <property type="match status" value="1"/>
</dbReference>
<dbReference type="SUPFAM" id="SSF56796">
    <property type="entry name" value="Dehydroquinate synthase-like"/>
    <property type="match status" value="1"/>
</dbReference>
<dbReference type="GO" id="GO:0005739">
    <property type="term" value="C:mitochondrion"/>
    <property type="evidence" value="ECO:0007669"/>
    <property type="project" value="TreeGrafter"/>
</dbReference>
<dbReference type="InterPro" id="IPR039697">
    <property type="entry name" value="Alcohol_dehydrogenase_Fe"/>
</dbReference>
<dbReference type="AlphaFoldDB" id="A0A3E2H4A0"/>
<gene>
    <name evidence="4" type="ORF">B7463_g8484</name>
</gene>
<evidence type="ECO:0000313" key="4">
    <source>
        <dbReference type="EMBL" id="RFU27853.1"/>
    </source>
</evidence>
<dbReference type="PANTHER" id="PTHR11496:SF107">
    <property type="entry name" value="ALCOHOL DEHYDROGENASE, PUTATIVE (AFU_ORTHOLOGUE AFUA_1G06800)-RELATED"/>
    <property type="match status" value="1"/>
</dbReference>
<proteinExistence type="predicted"/>
<reference evidence="4 5" key="1">
    <citation type="submission" date="2018-05" db="EMBL/GenBank/DDBJ databases">
        <title>Draft genome sequence of Scytalidium lignicola DSM 105466, a ubiquitous saprotrophic fungus.</title>
        <authorList>
            <person name="Buettner E."/>
            <person name="Gebauer A.M."/>
            <person name="Hofrichter M."/>
            <person name="Liers C."/>
            <person name="Kellner H."/>
        </authorList>
    </citation>
    <scope>NUCLEOTIDE SEQUENCE [LARGE SCALE GENOMIC DNA]</scope>
    <source>
        <strain evidence="4 5">DSM 105466</strain>
    </source>
</reference>
<name>A0A3E2H4A0_SCYLI</name>
<dbReference type="GO" id="GO:0046872">
    <property type="term" value="F:metal ion binding"/>
    <property type="evidence" value="ECO:0007669"/>
    <property type="project" value="InterPro"/>
</dbReference>
<evidence type="ECO:0000313" key="5">
    <source>
        <dbReference type="Proteomes" id="UP000258309"/>
    </source>
</evidence>
<feature type="non-terminal residue" evidence="4">
    <location>
        <position position="1"/>
    </location>
</feature>
<dbReference type="Pfam" id="PF00465">
    <property type="entry name" value="Fe-ADH"/>
    <property type="match status" value="1"/>
</dbReference>
<evidence type="ECO:0000259" key="3">
    <source>
        <dbReference type="Pfam" id="PF25137"/>
    </source>
</evidence>